<dbReference type="CDD" id="cd04301">
    <property type="entry name" value="NAT_SF"/>
    <property type="match status" value="1"/>
</dbReference>
<name>A0A852SX47_9MICO</name>
<proteinExistence type="predicted"/>
<dbReference type="PANTHER" id="PTHR43877">
    <property type="entry name" value="AMINOALKYLPHOSPHONATE N-ACETYLTRANSFERASE-RELATED-RELATED"/>
    <property type="match status" value="1"/>
</dbReference>
<dbReference type="RefSeq" id="WP_179454762.1">
    <property type="nucleotide sequence ID" value="NZ_BAAAPX010000001.1"/>
</dbReference>
<accession>A0A852SX47</accession>
<evidence type="ECO:0000313" key="4">
    <source>
        <dbReference type="EMBL" id="NYD73252.1"/>
    </source>
</evidence>
<protein>
    <submittedName>
        <fullName evidence="4">GNAT superfamily N-acetyltransferase</fullName>
    </submittedName>
</protein>
<comment type="caution">
    <text evidence="4">The sequence shown here is derived from an EMBL/GenBank/DDBJ whole genome shotgun (WGS) entry which is preliminary data.</text>
</comment>
<dbReference type="GO" id="GO:0016747">
    <property type="term" value="F:acyltransferase activity, transferring groups other than amino-acyl groups"/>
    <property type="evidence" value="ECO:0007669"/>
    <property type="project" value="InterPro"/>
</dbReference>
<dbReference type="SUPFAM" id="SSF55729">
    <property type="entry name" value="Acyl-CoA N-acyltransferases (Nat)"/>
    <property type="match status" value="1"/>
</dbReference>
<keyword evidence="2" id="KW-0012">Acyltransferase</keyword>
<evidence type="ECO:0000313" key="5">
    <source>
        <dbReference type="Proteomes" id="UP000589620"/>
    </source>
</evidence>
<dbReference type="PROSITE" id="PS51186">
    <property type="entry name" value="GNAT"/>
    <property type="match status" value="1"/>
</dbReference>
<evidence type="ECO:0000259" key="3">
    <source>
        <dbReference type="PROSITE" id="PS51186"/>
    </source>
</evidence>
<dbReference type="Proteomes" id="UP000589620">
    <property type="component" value="Unassembled WGS sequence"/>
</dbReference>
<dbReference type="InterPro" id="IPR016181">
    <property type="entry name" value="Acyl_CoA_acyltransferase"/>
</dbReference>
<dbReference type="Pfam" id="PF00583">
    <property type="entry name" value="Acetyltransf_1"/>
    <property type="match status" value="1"/>
</dbReference>
<dbReference type="InterPro" id="IPR050832">
    <property type="entry name" value="Bact_Acetyltransf"/>
</dbReference>
<dbReference type="Gene3D" id="3.40.630.30">
    <property type="match status" value="1"/>
</dbReference>
<evidence type="ECO:0000256" key="1">
    <source>
        <dbReference type="ARBA" id="ARBA00022679"/>
    </source>
</evidence>
<organism evidence="4 5">
    <name type="scientific">Leifsonia soli</name>
    <dbReference type="NCBI Taxonomy" id="582665"/>
    <lineage>
        <taxon>Bacteria</taxon>
        <taxon>Bacillati</taxon>
        <taxon>Actinomycetota</taxon>
        <taxon>Actinomycetes</taxon>
        <taxon>Micrococcales</taxon>
        <taxon>Microbacteriaceae</taxon>
        <taxon>Leifsonia</taxon>
    </lineage>
</organism>
<keyword evidence="5" id="KW-1185">Reference proteome</keyword>
<keyword evidence="1 4" id="KW-0808">Transferase</keyword>
<reference evidence="4 5" key="1">
    <citation type="submission" date="2020-07" db="EMBL/GenBank/DDBJ databases">
        <title>Sequencing the genomes of 1000 actinobacteria strains.</title>
        <authorList>
            <person name="Klenk H.-P."/>
        </authorList>
    </citation>
    <scope>NUCLEOTIDE SEQUENCE [LARGE SCALE GENOMIC DNA]</scope>
    <source>
        <strain evidence="4 5">DSM 23871</strain>
    </source>
</reference>
<evidence type="ECO:0000256" key="2">
    <source>
        <dbReference type="ARBA" id="ARBA00023315"/>
    </source>
</evidence>
<feature type="domain" description="N-acetyltransferase" evidence="3">
    <location>
        <begin position="4"/>
        <end position="172"/>
    </location>
</feature>
<dbReference type="EMBL" id="JACCBJ010000001">
    <property type="protein sequence ID" value="NYD73252.1"/>
    <property type="molecule type" value="Genomic_DNA"/>
</dbReference>
<dbReference type="InterPro" id="IPR000182">
    <property type="entry name" value="GNAT_dom"/>
</dbReference>
<sequence length="190" mass="19846">MGSILVERVTEESAEADAAALSSVLAATVAAGASVGWITAPSAAEATDWWRALFADPDAASWVARGEDGRAIGTITLVRSPKPNGSHRGEVVKLMVHPAARGRGVAPALMEELERHAVETGLTLLVLDTETGSRAEGLYRRWGWDAAGSIPDFAVSPSGVLHGTTVMYKRLGRGGDGPELFADSQAARAE</sequence>
<gene>
    <name evidence="4" type="ORF">BJ963_000771</name>
</gene>
<dbReference type="AlphaFoldDB" id="A0A852SX47"/>